<evidence type="ECO:0000256" key="7">
    <source>
        <dbReference type="ARBA" id="ARBA00022723"/>
    </source>
</evidence>
<comment type="cofactor">
    <cofactor evidence="1">
        <name>heme</name>
        <dbReference type="ChEBI" id="CHEBI:30413"/>
    </cofactor>
</comment>
<evidence type="ECO:0000256" key="10">
    <source>
        <dbReference type="ARBA" id="ARBA00023004"/>
    </source>
</evidence>
<dbReference type="InterPro" id="IPR001128">
    <property type="entry name" value="Cyt_P450"/>
</dbReference>
<name>A0A8H6X388_9AGAR</name>
<evidence type="ECO:0000256" key="12">
    <source>
        <dbReference type="ARBA" id="ARBA00023136"/>
    </source>
</evidence>
<dbReference type="PRINTS" id="PR00463">
    <property type="entry name" value="EP450I"/>
</dbReference>
<keyword evidence="6" id="KW-0812">Transmembrane</keyword>
<evidence type="ECO:0000256" key="1">
    <source>
        <dbReference type="ARBA" id="ARBA00001971"/>
    </source>
</evidence>
<dbReference type="EMBL" id="JACAZI010000029">
    <property type="protein sequence ID" value="KAF7333381.1"/>
    <property type="molecule type" value="Genomic_DNA"/>
</dbReference>
<keyword evidence="10" id="KW-0408">Iron</keyword>
<evidence type="ECO:0000256" key="9">
    <source>
        <dbReference type="ARBA" id="ARBA00023002"/>
    </source>
</evidence>
<dbReference type="PANTHER" id="PTHR46300">
    <property type="entry name" value="P450, PUTATIVE (EUROFUNG)-RELATED-RELATED"/>
    <property type="match status" value="1"/>
</dbReference>
<dbReference type="GO" id="GO:0005506">
    <property type="term" value="F:iron ion binding"/>
    <property type="evidence" value="ECO:0007669"/>
    <property type="project" value="InterPro"/>
</dbReference>
<dbReference type="InterPro" id="IPR002401">
    <property type="entry name" value="Cyt_P450_E_grp-I"/>
</dbReference>
<keyword evidence="7" id="KW-0479">Metal-binding</keyword>
<dbReference type="AlphaFoldDB" id="A0A8H6X388"/>
<comment type="similarity">
    <text evidence="4">Belongs to the cytochrome P450 family.</text>
</comment>
<keyword evidence="9" id="KW-0560">Oxidoreductase</keyword>
<dbReference type="InterPro" id="IPR036396">
    <property type="entry name" value="Cyt_P450_sf"/>
</dbReference>
<comment type="pathway">
    <text evidence="3">Secondary metabolite biosynthesis.</text>
</comment>
<evidence type="ECO:0000256" key="3">
    <source>
        <dbReference type="ARBA" id="ARBA00005179"/>
    </source>
</evidence>
<evidence type="ECO:0000256" key="4">
    <source>
        <dbReference type="ARBA" id="ARBA00010617"/>
    </source>
</evidence>
<comment type="caution">
    <text evidence="15">The sequence shown here is derived from an EMBL/GenBank/DDBJ whole genome shotgun (WGS) entry which is preliminary data.</text>
</comment>
<evidence type="ECO:0000313" key="15">
    <source>
        <dbReference type="EMBL" id="KAF7333381.1"/>
    </source>
</evidence>
<feature type="signal peptide" evidence="14">
    <location>
        <begin position="1"/>
        <end position="18"/>
    </location>
</feature>
<keyword evidence="14" id="KW-0732">Signal</keyword>
<dbReference type="GO" id="GO:0004497">
    <property type="term" value="F:monooxygenase activity"/>
    <property type="evidence" value="ECO:0007669"/>
    <property type="project" value="UniProtKB-KW"/>
</dbReference>
<evidence type="ECO:0000256" key="14">
    <source>
        <dbReference type="SAM" id="SignalP"/>
    </source>
</evidence>
<dbReference type="SUPFAM" id="SSF48264">
    <property type="entry name" value="Cytochrome P450"/>
    <property type="match status" value="1"/>
</dbReference>
<keyword evidence="5" id="KW-0349">Heme</keyword>
<dbReference type="Pfam" id="PF00067">
    <property type="entry name" value="p450"/>
    <property type="match status" value="2"/>
</dbReference>
<comment type="subcellular location">
    <subcellularLocation>
        <location evidence="2">Membrane</location>
        <topology evidence="2">Single-pass membrane protein</topology>
    </subcellularLocation>
</comment>
<dbReference type="Proteomes" id="UP000620124">
    <property type="component" value="Unassembled WGS sequence"/>
</dbReference>
<evidence type="ECO:0000256" key="11">
    <source>
        <dbReference type="ARBA" id="ARBA00023033"/>
    </source>
</evidence>
<keyword evidence="11" id="KW-0503">Monooxygenase</keyword>
<keyword evidence="8" id="KW-1133">Transmembrane helix</keyword>
<reference evidence="15" key="1">
    <citation type="submission" date="2020-05" db="EMBL/GenBank/DDBJ databases">
        <title>Mycena genomes resolve the evolution of fungal bioluminescence.</title>
        <authorList>
            <person name="Tsai I.J."/>
        </authorList>
    </citation>
    <scope>NUCLEOTIDE SEQUENCE</scope>
    <source>
        <strain evidence="15">CCC161011</strain>
    </source>
</reference>
<feature type="chain" id="PRO_5034278623" evidence="14">
    <location>
        <begin position="19"/>
        <end position="400"/>
    </location>
</feature>
<organism evidence="15 16">
    <name type="scientific">Mycena venus</name>
    <dbReference type="NCBI Taxonomy" id="2733690"/>
    <lineage>
        <taxon>Eukaryota</taxon>
        <taxon>Fungi</taxon>
        <taxon>Dikarya</taxon>
        <taxon>Basidiomycota</taxon>
        <taxon>Agaricomycotina</taxon>
        <taxon>Agaricomycetes</taxon>
        <taxon>Agaricomycetidae</taxon>
        <taxon>Agaricales</taxon>
        <taxon>Marasmiineae</taxon>
        <taxon>Mycenaceae</taxon>
        <taxon>Mycena</taxon>
    </lineage>
</organism>
<dbReference type="PANTHER" id="PTHR46300:SF2">
    <property type="entry name" value="CYTOCHROME P450 MONOOXYGENASE ALNH-RELATED"/>
    <property type="match status" value="1"/>
</dbReference>
<gene>
    <name evidence="15" type="ORF">MVEN_02353800</name>
</gene>
<evidence type="ECO:0000256" key="6">
    <source>
        <dbReference type="ARBA" id="ARBA00022692"/>
    </source>
</evidence>
<keyword evidence="16" id="KW-1185">Reference proteome</keyword>
<evidence type="ECO:0000256" key="13">
    <source>
        <dbReference type="ARBA" id="ARBA00023180"/>
    </source>
</evidence>
<evidence type="ECO:0000256" key="2">
    <source>
        <dbReference type="ARBA" id="ARBA00004167"/>
    </source>
</evidence>
<evidence type="ECO:0000256" key="8">
    <source>
        <dbReference type="ARBA" id="ARBA00022989"/>
    </source>
</evidence>
<dbReference type="GO" id="GO:0016020">
    <property type="term" value="C:membrane"/>
    <property type="evidence" value="ECO:0007669"/>
    <property type="project" value="UniProtKB-SubCell"/>
</dbReference>
<dbReference type="Gene3D" id="1.10.630.10">
    <property type="entry name" value="Cytochrome P450"/>
    <property type="match status" value="2"/>
</dbReference>
<keyword evidence="12" id="KW-0472">Membrane</keyword>
<dbReference type="InterPro" id="IPR050364">
    <property type="entry name" value="Cytochrome_P450_fung"/>
</dbReference>
<protein>
    <submittedName>
        <fullName evidence="15">Cytochrome p450</fullName>
    </submittedName>
</protein>
<dbReference type="GO" id="GO:0020037">
    <property type="term" value="F:heme binding"/>
    <property type="evidence" value="ECO:0007669"/>
    <property type="project" value="InterPro"/>
</dbReference>
<sequence length="400" mass="44209">MSVLLIFLLALCVAVLLGKVGSRESGLPPGPPIVPVLGNAHIFPTEFAHYKFTEWARKYGGIFSLKVGPSTVVVLIDVAAVKELLDKRSATTWDRPPIHITECITGGLHMVLARSTSPWKILRKATGAILTAQATEQHLPIQQAEATQLLYDILRSPQAIFLYRHLPLLVLSHPVSALRKAGPAIQYPGGEGNGSYMEEVVAREQELGMDDEMTSYFGSSLLETGSETTSTYLQSLILALVAYPEVQEKAHEEIDHVVGKDRMPTLDDLENMPYIRAMILETHRFRPVIPLGIPHSTLVAEEYQGHIIPKGATIFVNNINAINLLWAFDFKPDIDADGNPIMGIANAPQPFKCLITPRSTEKAKIIEREFLDAADTFSKFEVDLNDEDKEYVSKLRAYAG</sequence>
<dbReference type="GO" id="GO:0016705">
    <property type="term" value="F:oxidoreductase activity, acting on paired donors, with incorporation or reduction of molecular oxygen"/>
    <property type="evidence" value="ECO:0007669"/>
    <property type="project" value="InterPro"/>
</dbReference>
<accession>A0A8H6X388</accession>
<proteinExistence type="inferred from homology"/>
<dbReference type="OrthoDB" id="1103324at2759"/>
<evidence type="ECO:0000313" key="16">
    <source>
        <dbReference type="Proteomes" id="UP000620124"/>
    </source>
</evidence>
<evidence type="ECO:0000256" key="5">
    <source>
        <dbReference type="ARBA" id="ARBA00022617"/>
    </source>
</evidence>
<keyword evidence="13" id="KW-0325">Glycoprotein</keyword>